<dbReference type="EMBL" id="AHON02000051">
    <property type="protein sequence ID" value="EKO33409.1"/>
    <property type="molecule type" value="Genomic_DNA"/>
</dbReference>
<organism evidence="1 2">
    <name type="scientific">Leptospira santarosai str. MOR084</name>
    <dbReference type="NCBI Taxonomy" id="1049984"/>
    <lineage>
        <taxon>Bacteria</taxon>
        <taxon>Pseudomonadati</taxon>
        <taxon>Spirochaetota</taxon>
        <taxon>Spirochaetia</taxon>
        <taxon>Leptospirales</taxon>
        <taxon>Leptospiraceae</taxon>
        <taxon>Leptospira</taxon>
    </lineage>
</organism>
<proteinExistence type="predicted"/>
<dbReference type="RefSeq" id="WP_004484892.1">
    <property type="nucleotide sequence ID" value="NZ_AHON02000051.1"/>
</dbReference>
<dbReference type="Proteomes" id="UP000006329">
    <property type="component" value="Unassembled WGS sequence"/>
</dbReference>
<keyword evidence="2" id="KW-1185">Reference proteome</keyword>
<evidence type="ECO:0000313" key="1">
    <source>
        <dbReference type="EMBL" id="EKO33409.1"/>
    </source>
</evidence>
<evidence type="ECO:0000313" key="2">
    <source>
        <dbReference type="Proteomes" id="UP000006329"/>
    </source>
</evidence>
<dbReference type="SUPFAM" id="SSF63829">
    <property type="entry name" value="Calcium-dependent phosphotriesterase"/>
    <property type="match status" value="1"/>
</dbReference>
<name>A0A0E2BDY2_9LEPT</name>
<accession>A0A0E2BDY2</accession>
<dbReference type="PANTHER" id="PTHR35580">
    <property type="entry name" value="CELL SURFACE GLYCOPROTEIN (S-LAYER PROTEIN)-LIKE PROTEIN"/>
    <property type="match status" value="1"/>
</dbReference>
<dbReference type="InterPro" id="IPR010620">
    <property type="entry name" value="SBBP_repeat"/>
</dbReference>
<sequence>MLFLSILIFALFQACYPTEMFNASDPETKDYWMQFLLRGKGEKITSIETELETTAQEPFSESLNLLNLEWTLLIGAPEARTYGEGIAIDNENFVYVTGNTNKGVYRAEPIGNRDLILGKYDSKKNPIWTKQVGAAKTNLDVKDVSVDSHGNAYVIGDTKNSFASPLSGEQDLFLIKFNSDGSQAWAKQTGCIGNKYYTNARKIAVDTFGNSYIIGNSNGPLGGNATGSNGFIIKFDSDGNQIWVKQISVNGGNTLIYLNSIAIDKTRNIIYVAGSGRANFANDTVPGVGFLDLFVLRYDSNGNRQFFAQLGFPSSTTEGSSLNVDPFGNVFVGGTSNGNFESEKKSNFRGLLVKYDPSGVQQWVRQFEFGPTVNERKQTVITAITNDANGNVFTTGYGSEYIVDDTNASIGKNDLFLAKYNSSGQIQWTRQIATSRSSTFSTGIGLDSEGNLYCSGYTSQNMNQIPKKGFNDLFLLKFK</sequence>
<dbReference type="AlphaFoldDB" id="A0A0E2BDY2"/>
<comment type="caution">
    <text evidence="1">The sequence shown here is derived from an EMBL/GenBank/DDBJ whole genome shotgun (WGS) entry which is preliminary data.</text>
</comment>
<dbReference type="PANTHER" id="PTHR35580:SF1">
    <property type="entry name" value="PHYTASE-LIKE DOMAIN-CONTAINING PROTEIN"/>
    <property type="match status" value="1"/>
</dbReference>
<dbReference type="Pfam" id="PF06739">
    <property type="entry name" value="SBBP"/>
    <property type="match status" value="6"/>
</dbReference>
<dbReference type="InterPro" id="IPR052918">
    <property type="entry name" value="Motility_Chemotaxis_Reg"/>
</dbReference>
<dbReference type="NCBIfam" id="NF047494">
    <property type="entry name" value="Lepto_SBBP_lipo"/>
    <property type="match status" value="1"/>
</dbReference>
<dbReference type="InterPro" id="IPR011042">
    <property type="entry name" value="6-blade_b-propeller_TolB-like"/>
</dbReference>
<gene>
    <name evidence="1" type="ORF">LEP1GSC179_2526</name>
</gene>
<reference evidence="1" key="1">
    <citation type="submission" date="2012-10" db="EMBL/GenBank/DDBJ databases">
        <authorList>
            <person name="Harkins D.M."/>
            <person name="Durkin A.S."/>
            <person name="Brinkac L.M."/>
            <person name="Haft D.H."/>
            <person name="Selengut J.D."/>
            <person name="Sanka R."/>
            <person name="DePew J."/>
            <person name="Purushe J."/>
            <person name="Matthias M.A."/>
            <person name="Vinetz J.M."/>
            <person name="Sutton G.G."/>
            <person name="Nierman W.C."/>
            <person name="Fouts D.E."/>
        </authorList>
    </citation>
    <scope>NUCLEOTIDE SEQUENCE [LARGE SCALE GENOMIC DNA]</scope>
    <source>
        <strain evidence="1">MOR084</strain>
    </source>
</reference>
<dbReference type="Gene3D" id="2.120.10.30">
    <property type="entry name" value="TolB, C-terminal domain"/>
    <property type="match status" value="1"/>
</dbReference>
<protein>
    <submittedName>
        <fullName evidence="1">Beta-propeller repeat protein</fullName>
    </submittedName>
</protein>